<name>A0A6L9EA74_9FLAO</name>
<dbReference type="Gene3D" id="3.20.20.150">
    <property type="entry name" value="Divalent-metal-dependent TIM barrel enzymes"/>
    <property type="match status" value="1"/>
</dbReference>
<keyword evidence="4" id="KW-1185">Reference proteome</keyword>
<dbReference type="InterPro" id="IPR013022">
    <property type="entry name" value="Xyl_isomerase-like_TIM-brl"/>
</dbReference>
<dbReference type="PANTHER" id="PTHR12110:SF53">
    <property type="entry name" value="BLR5974 PROTEIN"/>
    <property type="match status" value="1"/>
</dbReference>
<evidence type="ECO:0000259" key="2">
    <source>
        <dbReference type="Pfam" id="PF01261"/>
    </source>
</evidence>
<evidence type="ECO:0000313" key="4">
    <source>
        <dbReference type="Proteomes" id="UP000475249"/>
    </source>
</evidence>
<organism evidence="3 4">
    <name type="scientific">Poritiphilus flavus</name>
    <dbReference type="NCBI Taxonomy" id="2697053"/>
    <lineage>
        <taxon>Bacteria</taxon>
        <taxon>Pseudomonadati</taxon>
        <taxon>Bacteroidota</taxon>
        <taxon>Flavobacteriia</taxon>
        <taxon>Flavobacteriales</taxon>
        <taxon>Flavobacteriaceae</taxon>
        <taxon>Poritiphilus</taxon>
    </lineage>
</organism>
<reference evidence="3 4" key="1">
    <citation type="submission" date="2020-01" db="EMBL/GenBank/DDBJ databases">
        <title>Bacteria diversity of Porities sp.</title>
        <authorList>
            <person name="Wang G."/>
        </authorList>
    </citation>
    <scope>NUCLEOTIDE SEQUENCE [LARGE SCALE GENOMIC DNA]</scope>
    <source>
        <strain evidence="3 4">R33</strain>
    </source>
</reference>
<accession>A0A6L9EA74</accession>
<feature type="signal peptide" evidence="1">
    <location>
        <begin position="1"/>
        <end position="27"/>
    </location>
</feature>
<feature type="chain" id="PRO_5026881332" evidence="1">
    <location>
        <begin position="28"/>
        <end position="316"/>
    </location>
</feature>
<gene>
    <name evidence="3" type="ORF">GTQ38_06230</name>
</gene>
<dbReference type="InterPro" id="IPR050312">
    <property type="entry name" value="IolE/XylAMocC-like"/>
</dbReference>
<dbReference type="InterPro" id="IPR036237">
    <property type="entry name" value="Xyl_isomerase-like_sf"/>
</dbReference>
<dbReference type="AlphaFoldDB" id="A0A6L9EA74"/>
<dbReference type="PANTHER" id="PTHR12110">
    <property type="entry name" value="HYDROXYPYRUVATE ISOMERASE"/>
    <property type="match status" value="1"/>
</dbReference>
<dbReference type="RefSeq" id="WP_161434610.1">
    <property type="nucleotide sequence ID" value="NZ_WXYO01000002.1"/>
</dbReference>
<dbReference type="Proteomes" id="UP000475249">
    <property type="component" value="Unassembled WGS sequence"/>
</dbReference>
<dbReference type="Pfam" id="PF01261">
    <property type="entry name" value="AP_endonuc_2"/>
    <property type="match status" value="1"/>
</dbReference>
<keyword evidence="1" id="KW-0732">Signal</keyword>
<dbReference type="InterPro" id="IPR006311">
    <property type="entry name" value="TAT_signal"/>
</dbReference>
<protein>
    <submittedName>
        <fullName evidence="3">TIM barrel protein</fullName>
    </submittedName>
</protein>
<dbReference type="PROSITE" id="PS51318">
    <property type="entry name" value="TAT"/>
    <property type="match status" value="1"/>
</dbReference>
<feature type="domain" description="Xylose isomerase-like TIM barrel" evidence="2">
    <location>
        <begin position="69"/>
        <end position="300"/>
    </location>
</feature>
<dbReference type="SUPFAM" id="SSF51658">
    <property type="entry name" value="Xylose isomerase-like"/>
    <property type="match status" value="1"/>
</dbReference>
<sequence>MKTRREFLANAALGAAAISLNPLTLNATNTGLIETMKNPKISLAQWSLHRALQNGSIKAADFAAVTRNEFGIGAIEYVNQFYVSQANSQKFWGQMKQAAEDHDVQSLLIMVDGEGNLGDPKSKARKNAVENHYKWIHAAKILGCHSIRVNAFGKGSKAELRTALVDGLGQLAAYGAEQDIHVLIENHGLHTSDGKYMVGIIEEVNNPYLGTLPDFGNWCLNAEWGSTKGNSCTEVYDHYQGVADFLPFAKGVSAKSYDFDASGNESLLDYKKLLKLVKDSGFEGYIGIEYEGEELSEADGIIATKKLIENTWLNLD</sequence>
<evidence type="ECO:0000313" key="3">
    <source>
        <dbReference type="EMBL" id="NAS11590.1"/>
    </source>
</evidence>
<comment type="caution">
    <text evidence="3">The sequence shown here is derived from an EMBL/GenBank/DDBJ whole genome shotgun (WGS) entry which is preliminary data.</text>
</comment>
<evidence type="ECO:0000256" key="1">
    <source>
        <dbReference type="SAM" id="SignalP"/>
    </source>
</evidence>
<proteinExistence type="predicted"/>
<dbReference type="EMBL" id="WXYO01000002">
    <property type="protein sequence ID" value="NAS11590.1"/>
    <property type="molecule type" value="Genomic_DNA"/>
</dbReference>